<dbReference type="EMBL" id="BAEH01000086">
    <property type="protein sequence ID" value="GAB19478.1"/>
    <property type="molecule type" value="Genomic_DNA"/>
</dbReference>
<dbReference type="InterPro" id="IPR045034">
    <property type="entry name" value="O-acyltransferase_WSD1-like"/>
</dbReference>
<evidence type="ECO:0000256" key="10">
    <source>
        <dbReference type="ARBA" id="ARBA00048109"/>
    </source>
</evidence>
<dbReference type="Pfam" id="PF06974">
    <property type="entry name" value="WS_DGAT_C"/>
    <property type="match status" value="1"/>
</dbReference>
<dbReference type="PANTHER" id="PTHR31650:SF1">
    <property type="entry name" value="WAX ESTER SYNTHASE_DIACYLGLYCEROL ACYLTRANSFERASE 4-RELATED"/>
    <property type="match status" value="1"/>
</dbReference>
<keyword evidence="15" id="KW-1185">Reference proteome</keyword>
<dbReference type="GO" id="GO:0051701">
    <property type="term" value="P:biological process involved in interaction with host"/>
    <property type="evidence" value="ECO:0007669"/>
    <property type="project" value="TreeGrafter"/>
</dbReference>
<dbReference type="OrthoDB" id="9810950at2"/>
<dbReference type="InterPro" id="IPR004255">
    <property type="entry name" value="O-acyltransferase_WSD1_N"/>
</dbReference>
<comment type="catalytic activity">
    <reaction evidence="10 11">
        <text>an acyl-CoA + a 1,2-diacyl-sn-glycerol = a triacyl-sn-glycerol + CoA</text>
        <dbReference type="Rhea" id="RHEA:10868"/>
        <dbReference type="ChEBI" id="CHEBI:17815"/>
        <dbReference type="ChEBI" id="CHEBI:57287"/>
        <dbReference type="ChEBI" id="CHEBI:58342"/>
        <dbReference type="ChEBI" id="CHEBI:64615"/>
        <dbReference type="EC" id="2.3.1.20"/>
    </reaction>
</comment>
<sequence>MQRLSGLDASFLYLETRSQLMHVIGIIEIDPATVPGGYSFETMRAELERRLQAMPTFRRKLANSVLNIDHPVWIEDTDFDIQRHVHRVAVPSPGSEREVADFCAHLAGQTLDRGKPLWELWILEGVAGGKVAAMLRMHHAGVDGVTGADLLAQLCTLTPDLPELDEQKVKETAGSSSRTTMAAGGAVNYLVQRPIAMAKLLPATLRVPVGWLRRAQSADAMPAPFQAPRTPFNAPITPHRVVAMGQVPMADIKEIKNHFGVKINEVVLALVAGALRDYLLHIDALPEQPLVAMVPVSVHDADETDLVVEGTNKVSGMFTELATDVADPAERIEASARASRISKAHHADIDANILRAWAQFAPGTTLAAAMKFYGDRKLSNRHPAVFNVLISNVPGPDFPLYFLGARVEGVYPLGPVFHGGGLNITVFSADGKLNFGLLGCKELVPDEWSIVESFQAEVDVLLAAAAAP</sequence>
<name>H0R327_9ACTN</name>
<evidence type="ECO:0000256" key="8">
    <source>
        <dbReference type="ARBA" id="ARBA00023098"/>
    </source>
</evidence>
<comment type="pathway">
    <text evidence="1 11">Glycerolipid metabolism; triacylglycerol biosynthesis.</text>
</comment>
<accession>H0R327</accession>
<comment type="caution">
    <text evidence="14">The sequence shown here is derived from an EMBL/GenBank/DDBJ whole genome shotgun (WGS) entry which is preliminary data.</text>
</comment>
<dbReference type="Proteomes" id="UP000035034">
    <property type="component" value="Unassembled WGS sequence"/>
</dbReference>
<evidence type="ECO:0000256" key="3">
    <source>
        <dbReference type="ARBA" id="ARBA00009587"/>
    </source>
</evidence>
<dbReference type="AlphaFoldDB" id="H0R327"/>
<evidence type="ECO:0000256" key="5">
    <source>
        <dbReference type="ARBA" id="ARBA00022516"/>
    </source>
</evidence>
<evidence type="ECO:0000256" key="11">
    <source>
        <dbReference type="RuleBase" id="RU361241"/>
    </source>
</evidence>
<dbReference type="GO" id="GO:0019432">
    <property type="term" value="P:triglyceride biosynthetic process"/>
    <property type="evidence" value="ECO:0007669"/>
    <property type="project" value="UniProtKB-UniPathway"/>
</dbReference>
<keyword evidence="9 11" id="KW-0012">Acyltransferase</keyword>
<evidence type="ECO:0000259" key="12">
    <source>
        <dbReference type="Pfam" id="PF03007"/>
    </source>
</evidence>
<dbReference type="PANTHER" id="PTHR31650">
    <property type="entry name" value="O-ACYLTRANSFERASE (WSD1-LIKE) FAMILY PROTEIN"/>
    <property type="match status" value="1"/>
</dbReference>
<evidence type="ECO:0000256" key="2">
    <source>
        <dbReference type="ARBA" id="ARBA00005189"/>
    </source>
</evidence>
<gene>
    <name evidence="14" type="ORF">GOEFS_086_00480</name>
</gene>
<comment type="similarity">
    <text evidence="3 11">Belongs to the long-chain O-acyltransferase family.</text>
</comment>
<evidence type="ECO:0000313" key="14">
    <source>
        <dbReference type="EMBL" id="GAB19478.1"/>
    </source>
</evidence>
<dbReference type="SUPFAM" id="SSF52777">
    <property type="entry name" value="CoA-dependent acyltransferases"/>
    <property type="match status" value="1"/>
</dbReference>
<evidence type="ECO:0000259" key="13">
    <source>
        <dbReference type="Pfam" id="PF06974"/>
    </source>
</evidence>
<protein>
    <recommendedName>
        <fullName evidence="4 11">Diacylglycerol O-acyltransferase</fullName>
        <ecNumber evidence="4 11">2.3.1.20</ecNumber>
    </recommendedName>
</protein>
<dbReference type="NCBIfam" id="TIGR02946">
    <property type="entry name" value="acyl_WS_DGAT"/>
    <property type="match status" value="1"/>
</dbReference>
<evidence type="ECO:0000256" key="1">
    <source>
        <dbReference type="ARBA" id="ARBA00004771"/>
    </source>
</evidence>
<comment type="pathway">
    <text evidence="2">Lipid metabolism.</text>
</comment>
<dbReference type="Pfam" id="PF03007">
    <property type="entry name" value="WS_DGAT_cat"/>
    <property type="match status" value="1"/>
</dbReference>
<evidence type="ECO:0000256" key="7">
    <source>
        <dbReference type="ARBA" id="ARBA00022798"/>
    </source>
</evidence>
<keyword evidence="7 11" id="KW-0319">Glycerol metabolism</keyword>
<dbReference type="eggNOG" id="COG1020">
    <property type="taxonomic scope" value="Bacteria"/>
</dbReference>
<keyword evidence="6 11" id="KW-0808">Transferase</keyword>
<evidence type="ECO:0000256" key="9">
    <source>
        <dbReference type="ARBA" id="ARBA00023315"/>
    </source>
</evidence>
<evidence type="ECO:0000256" key="6">
    <source>
        <dbReference type="ARBA" id="ARBA00022679"/>
    </source>
</evidence>
<evidence type="ECO:0000313" key="15">
    <source>
        <dbReference type="Proteomes" id="UP000035034"/>
    </source>
</evidence>
<dbReference type="InterPro" id="IPR014292">
    <property type="entry name" value="Acyl_transf_WS/DGAT"/>
</dbReference>
<dbReference type="UniPathway" id="UPA00282"/>
<keyword evidence="8 11" id="KW-0443">Lipid metabolism</keyword>
<proteinExistence type="inferred from homology"/>
<dbReference type="RefSeq" id="WP_007318813.1">
    <property type="nucleotide sequence ID" value="NZ_BAEH01000086.1"/>
</dbReference>
<reference evidence="14 15" key="1">
    <citation type="submission" date="2011-12" db="EMBL/GenBank/DDBJ databases">
        <title>Whole genome shotgun sequence of Gordonia effusa NBRC 100432.</title>
        <authorList>
            <person name="Yoshida I."/>
            <person name="Takarada H."/>
            <person name="Hosoyama A."/>
            <person name="Tsuchikane K."/>
            <person name="Katsumata H."/>
            <person name="Yamazaki S."/>
            <person name="Fujita N."/>
        </authorList>
    </citation>
    <scope>NUCLEOTIDE SEQUENCE [LARGE SCALE GENOMIC DNA]</scope>
    <source>
        <strain evidence="14 15">NBRC 100432</strain>
    </source>
</reference>
<organism evidence="14 15">
    <name type="scientific">Gordonia effusa NBRC 100432</name>
    <dbReference type="NCBI Taxonomy" id="1077974"/>
    <lineage>
        <taxon>Bacteria</taxon>
        <taxon>Bacillati</taxon>
        <taxon>Actinomycetota</taxon>
        <taxon>Actinomycetes</taxon>
        <taxon>Mycobacteriales</taxon>
        <taxon>Gordoniaceae</taxon>
        <taxon>Gordonia</taxon>
    </lineage>
</organism>
<dbReference type="InterPro" id="IPR009721">
    <property type="entry name" value="O-acyltransferase_WSD1_C"/>
</dbReference>
<dbReference type="GO" id="GO:0006071">
    <property type="term" value="P:glycerol metabolic process"/>
    <property type="evidence" value="ECO:0007669"/>
    <property type="project" value="UniProtKB-KW"/>
</dbReference>
<dbReference type="EC" id="2.3.1.20" evidence="4 11"/>
<dbReference type="GO" id="GO:0001666">
    <property type="term" value="P:response to hypoxia"/>
    <property type="evidence" value="ECO:0007669"/>
    <property type="project" value="TreeGrafter"/>
</dbReference>
<dbReference type="STRING" id="1077974.GOEFS_086_00480"/>
<feature type="domain" description="O-acyltransferase WSD1-like N-terminal" evidence="12">
    <location>
        <begin position="4"/>
        <end position="267"/>
    </location>
</feature>
<dbReference type="GO" id="GO:0071731">
    <property type="term" value="P:response to nitric oxide"/>
    <property type="evidence" value="ECO:0007669"/>
    <property type="project" value="TreeGrafter"/>
</dbReference>
<evidence type="ECO:0000256" key="4">
    <source>
        <dbReference type="ARBA" id="ARBA00013244"/>
    </source>
</evidence>
<feature type="domain" description="O-acyltransferase WSD1 C-terminal" evidence="13">
    <location>
        <begin position="312"/>
        <end position="458"/>
    </location>
</feature>
<keyword evidence="5 11" id="KW-0444">Lipid biosynthesis</keyword>
<dbReference type="GO" id="GO:0005886">
    <property type="term" value="C:plasma membrane"/>
    <property type="evidence" value="ECO:0007669"/>
    <property type="project" value="TreeGrafter"/>
</dbReference>
<dbReference type="GO" id="GO:0004144">
    <property type="term" value="F:diacylglycerol O-acyltransferase activity"/>
    <property type="evidence" value="ECO:0007669"/>
    <property type="project" value="UniProtKB-EC"/>
</dbReference>